<dbReference type="Pfam" id="PF07833">
    <property type="entry name" value="Cu_amine_oxidN1"/>
    <property type="match status" value="1"/>
</dbReference>
<evidence type="ECO:0000259" key="2">
    <source>
        <dbReference type="Pfam" id="PF07833"/>
    </source>
</evidence>
<sequence>MNKLTKHAAMVVIASMVASGTVVSADASEQAVVISAPITDQEVITGPYNVLVNDQVITTPGFLNKDEHVMVPLREISEALGFNVVWNQAEQTAEVSLEGSNIWTLVKTDVDQYTNNRMHVTLGASPVKMTNKLYVPAVFFEEILHSQVVTAGNQVNISTTTNEDVKMETQQGVITSIRNDDKYKSVQINGTGIDGTILNIDEKTVIKNSAGEQVDFNDLALGMRIEVKHSLAMTMSLPGQTYAYEITVLEAADEANMLGTSGLIEEVREDDKGNKSIVVKGMGMSEVSQEEVILRISADTVIVDVEGNSIDANELVQGAKVLAYYGPELTKSLPPIGHAWKVVYQGE</sequence>
<reference evidence="4" key="1">
    <citation type="journal article" date="2019" name="Int. J. Syst. Evol. Microbiol.">
        <title>The Global Catalogue of Microorganisms (GCM) 10K type strain sequencing project: providing services to taxonomists for standard genome sequencing and annotation.</title>
        <authorList>
            <consortium name="The Broad Institute Genomics Platform"/>
            <consortium name="The Broad Institute Genome Sequencing Center for Infectious Disease"/>
            <person name="Wu L."/>
            <person name="Ma J."/>
        </authorList>
    </citation>
    <scope>NUCLEOTIDE SEQUENCE [LARGE SCALE GENOMIC DNA]</scope>
    <source>
        <strain evidence="4">PCU 280</strain>
    </source>
</reference>
<organism evidence="3 4">
    <name type="scientific">Paenibacillus septentrionalis</name>
    <dbReference type="NCBI Taxonomy" id="429342"/>
    <lineage>
        <taxon>Bacteria</taxon>
        <taxon>Bacillati</taxon>
        <taxon>Bacillota</taxon>
        <taxon>Bacilli</taxon>
        <taxon>Bacillales</taxon>
        <taxon>Paenibacillaceae</taxon>
        <taxon>Paenibacillus</taxon>
    </lineage>
</organism>
<protein>
    <submittedName>
        <fullName evidence="3">Stalk domain-containing protein</fullName>
    </submittedName>
</protein>
<dbReference type="Proteomes" id="UP001596233">
    <property type="component" value="Unassembled WGS sequence"/>
</dbReference>
<comment type="caution">
    <text evidence="3">The sequence shown here is derived from an EMBL/GenBank/DDBJ whole genome shotgun (WGS) entry which is preliminary data.</text>
</comment>
<dbReference type="Gene3D" id="3.30.457.10">
    <property type="entry name" value="Copper amine oxidase-like, N-terminal domain"/>
    <property type="match status" value="1"/>
</dbReference>
<evidence type="ECO:0000313" key="4">
    <source>
        <dbReference type="Proteomes" id="UP001596233"/>
    </source>
</evidence>
<evidence type="ECO:0000313" key="3">
    <source>
        <dbReference type="EMBL" id="MFC6334616.1"/>
    </source>
</evidence>
<evidence type="ECO:0000256" key="1">
    <source>
        <dbReference type="SAM" id="SignalP"/>
    </source>
</evidence>
<feature type="domain" description="Copper amine oxidase-like N-terminal" evidence="2">
    <location>
        <begin position="54"/>
        <end position="156"/>
    </location>
</feature>
<dbReference type="EMBL" id="JBHSTE010000007">
    <property type="protein sequence ID" value="MFC6334616.1"/>
    <property type="molecule type" value="Genomic_DNA"/>
</dbReference>
<feature type="chain" id="PRO_5045221132" evidence="1">
    <location>
        <begin position="25"/>
        <end position="347"/>
    </location>
</feature>
<dbReference type="RefSeq" id="WP_379237333.1">
    <property type="nucleotide sequence ID" value="NZ_JBHSTE010000007.1"/>
</dbReference>
<dbReference type="SUPFAM" id="SSF55383">
    <property type="entry name" value="Copper amine oxidase, domain N"/>
    <property type="match status" value="1"/>
</dbReference>
<proteinExistence type="predicted"/>
<gene>
    <name evidence="3" type="ORF">ACFP56_18455</name>
</gene>
<accession>A0ABW1VB27</accession>
<name>A0ABW1VB27_9BACL</name>
<dbReference type="InterPro" id="IPR012854">
    <property type="entry name" value="Cu_amine_oxidase-like_N"/>
</dbReference>
<dbReference type="InterPro" id="IPR036582">
    <property type="entry name" value="Mao_N_sf"/>
</dbReference>
<keyword evidence="4" id="KW-1185">Reference proteome</keyword>
<keyword evidence="1" id="KW-0732">Signal</keyword>
<feature type="signal peptide" evidence="1">
    <location>
        <begin position="1"/>
        <end position="24"/>
    </location>
</feature>